<dbReference type="PANTHER" id="PTHR48020:SF12">
    <property type="entry name" value="PROTON MYO-INOSITOL COTRANSPORTER"/>
    <property type="match status" value="1"/>
</dbReference>
<protein>
    <submittedName>
        <fullName evidence="10">Proton myo-inositol cotransporter</fullName>
    </submittedName>
</protein>
<feature type="transmembrane region" description="Helical" evidence="8">
    <location>
        <begin position="442"/>
        <end position="462"/>
    </location>
</feature>
<dbReference type="InterPro" id="IPR005829">
    <property type="entry name" value="Sugar_transporter_CS"/>
</dbReference>
<dbReference type="InterPro" id="IPR005828">
    <property type="entry name" value="MFS_sugar_transport-like"/>
</dbReference>
<dbReference type="GO" id="GO:0005366">
    <property type="term" value="F:myo-inositol:proton symporter activity"/>
    <property type="evidence" value="ECO:0007669"/>
    <property type="project" value="TreeGrafter"/>
</dbReference>
<keyword evidence="7" id="KW-0175">Coiled coil</keyword>
<dbReference type="Proteomes" id="UP000735302">
    <property type="component" value="Unassembled WGS sequence"/>
</dbReference>
<comment type="subcellular location">
    <subcellularLocation>
        <location evidence="1">Membrane</location>
        <topology evidence="1">Multi-pass membrane protein</topology>
    </subcellularLocation>
</comment>
<feature type="transmembrane region" description="Helical" evidence="8">
    <location>
        <begin position="510"/>
        <end position="531"/>
    </location>
</feature>
<dbReference type="InterPro" id="IPR020846">
    <property type="entry name" value="MFS_dom"/>
</dbReference>
<dbReference type="Gene3D" id="1.20.1250.20">
    <property type="entry name" value="MFS general substrate transporter like domains"/>
    <property type="match status" value="2"/>
</dbReference>
<keyword evidence="4 8" id="KW-0812">Transmembrane</keyword>
<evidence type="ECO:0000313" key="11">
    <source>
        <dbReference type="Proteomes" id="UP000735302"/>
    </source>
</evidence>
<feature type="coiled-coil region" evidence="7">
    <location>
        <begin position="113"/>
        <end position="150"/>
    </location>
</feature>
<evidence type="ECO:0000313" key="10">
    <source>
        <dbReference type="EMBL" id="GFN97449.1"/>
    </source>
</evidence>
<evidence type="ECO:0000256" key="5">
    <source>
        <dbReference type="ARBA" id="ARBA00022989"/>
    </source>
</evidence>
<dbReference type="PROSITE" id="PS00216">
    <property type="entry name" value="SUGAR_TRANSPORT_1"/>
    <property type="match status" value="1"/>
</dbReference>
<evidence type="ECO:0000256" key="4">
    <source>
        <dbReference type="ARBA" id="ARBA00022692"/>
    </source>
</evidence>
<feature type="transmembrane region" description="Helical" evidence="8">
    <location>
        <begin position="483"/>
        <end position="504"/>
    </location>
</feature>
<feature type="domain" description="Major facilitator superfamily (MFS) profile" evidence="9">
    <location>
        <begin position="1"/>
        <end position="535"/>
    </location>
</feature>
<evidence type="ECO:0000256" key="2">
    <source>
        <dbReference type="ARBA" id="ARBA00010992"/>
    </source>
</evidence>
<dbReference type="EMBL" id="BLXT01002773">
    <property type="protein sequence ID" value="GFN97449.1"/>
    <property type="molecule type" value="Genomic_DNA"/>
</dbReference>
<feature type="transmembrane region" description="Helical" evidence="8">
    <location>
        <begin position="171"/>
        <end position="195"/>
    </location>
</feature>
<dbReference type="Pfam" id="PF00083">
    <property type="entry name" value="Sugar_tr"/>
    <property type="match status" value="2"/>
</dbReference>
<evidence type="ECO:0000256" key="8">
    <source>
        <dbReference type="SAM" id="Phobius"/>
    </source>
</evidence>
<dbReference type="AlphaFoldDB" id="A0AAV3ZS75"/>
<keyword evidence="3" id="KW-0813">Transport</keyword>
<feature type="transmembrane region" description="Helical" evidence="8">
    <location>
        <begin position="86"/>
        <end position="107"/>
    </location>
</feature>
<sequence>MLSAVVFTFGGIVMGVAKGPEMIVAGRIIVGVAIGVVSVVVPIYVAECAPANVRGCLTTFFQLFITLGIWCSSIVVGVFAKSPHGWRYMFGLSAIPGILQFVFFLGLPESPRYLVLDNEIEEARSTLQRIRNTMDVKQELEDIIDTLEQSRDLEGANVLKRMSDTTHVQKALIVGCMLQFFQQFCGINAVIYYSANILKSAGFNVKLSIWLSVIPFTANFLATFVALWAVEKFGRKPVLTFSFLVKFRGQKGQRKTKGKLWMDREEQYKRLHYRRKERGLEGDDRRGRAGSQLFFKRRRIKKKEDRMSKSYQFITGYQSLTFTFETSAYCIAVAMLILVVAFLPVDLYPKSTDIKYEKRYNVTGPCTLIKDCLKCTENGACGFCGYQRGYSNTINGSCVPAAKGDEADLFAKSGRCARKKGTNDFQGKSRLVYSRGYCPSSLAWLAVVGLMMYLIGFAPGAGPMPWTINAEIYPLWCRSVANSFATLTNWGSNYAVTALFFTAIKTFTTWGTFLMFAVVCLLAAVFVHFLVPETMNVSLEHVEKLFMSSNELREAQRVQELQAKETQSAKLVMARDVVQEWKLRLATTI</sequence>
<dbReference type="InterPro" id="IPR050814">
    <property type="entry name" value="Myo-inositol_Transporter"/>
</dbReference>
<gene>
    <name evidence="10" type="ORF">PoB_002395500</name>
</gene>
<feature type="transmembrane region" description="Helical" evidence="8">
    <location>
        <begin position="326"/>
        <end position="345"/>
    </location>
</feature>
<dbReference type="PANTHER" id="PTHR48020">
    <property type="entry name" value="PROTON MYO-INOSITOL COTRANSPORTER"/>
    <property type="match status" value="1"/>
</dbReference>
<dbReference type="PRINTS" id="PR00171">
    <property type="entry name" value="SUGRTRNSPORT"/>
</dbReference>
<evidence type="ECO:0000256" key="6">
    <source>
        <dbReference type="ARBA" id="ARBA00023136"/>
    </source>
</evidence>
<comment type="caution">
    <text evidence="10">The sequence shown here is derived from an EMBL/GenBank/DDBJ whole genome shotgun (WGS) entry which is preliminary data.</text>
</comment>
<dbReference type="InterPro" id="IPR003663">
    <property type="entry name" value="Sugar/inositol_transpt"/>
</dbReference>
<dbReference type="GO" id="GO:0016324">
    <property type="term" value="C:apical plasma membrane"/>
    <property type="evidence" value="ECO:0007669"/>
    <property type="project" value="TreeGrafter"/>
</dbReference>
<proteinExistence type="inferred from homology"/>
<name>A0AAV3ZS75_9GAST</name>
<comment type="similarity">
    <text evidence="2">Belongs to the major facilitator superfamily. Sugar transporter (TC 2.A.1.1) family.</text>
</comment>
<feature type="transmembrane region" description="Helical" evidence="8">
    <location>
        <begin position="57"/>
        <end position="80"/>
    </location>
</feature>
<evidence type="ECO:0000256" key="3">
    <source>
        <dbReference type="ARBA" id="ARBA00022448"/>
    </source>
</evidence>
<keyword evidence="11" id="KW-1185">Reference proteome</keyword>
<feature type="transmembrane region" description="Helical" evidence="8">
    <location>
        <begin position="207"/>
        <end position="230"/>
    </location>
</feature>
<keyword evidence="6 8" id="KW-0472">Membrane</keyword>
<dbReference type="SUPFAM" id="SSF103473">
    <property type="entry name" value="MFS general substrate transporter"/>
    <property type="match status" value="2"/>
</dbReference>
<dbReference type="PROSITE" id="PS50850">
    <property type="entry name" value="MFS"/>
    <property type="match status" value="1"/>
</dbReference>
<feature type="transmembrane region" description="Helical" evidence="8">
    <location>
        <begin position="25"/>
        <end position="45"/>
    </location>
</feature>
<reference evidence="10 11" key="1">
    <citation type="journal article" date="2021" name="Elife">
        <title>Chloroplast acquisition without the gene transfer in kleptoplastic sea slugs, Plakobranchus ocellatus.</title>
        <authorList>
            <person name="Maeda T."/>
            <person name="Takahashi S."/>
            <person name="Yoshida T."/>
            <person name="Shimamura S."/>
            <person name="Takaki Y."/>
            <person name="Nagai Y."/>
            <person name="Toyoda A."/>
            <person name="Suzuki Y."/>
            <person name="Arimoto A."/>
            <person name="Ishii H."/>
            <person name="Satoh N."/>
            <person name="Nishiyama T."/>
            <person name="Hasebe M."/>
            <person name="Maruyama T."/>
            <person name="Minagawa J."/>
            <person name="Obokata J."/>
            <person name="Shigenobu S."/>
        </authorList>
    </citation>
    <scope>NUCLEOTIDE SEQUENCE [LARGE SCALE GENOMIC DNA]</scope>
</reference>
<evidence type="ECO:0000256" key="1">
    <source>
        <dbReference type="ARBA" id="ARBA00004141"/>
    </source>
</evidence>
<evidence type="ECO:0000259" key="9">
    <source>
        <dbReference type="PROSITE" id="PS50850"/>
    </source>
</evidence>
<evidence type="ECO:0000256" key="7">
    <source>
        <dbReference type="SAM" id="Coils"/>
    </source>
</evidence>
<keyword evidence="5 8" id="KW-1133">Transmembrane helix</keyword>
<accession>A0AAV3ZS75</accession>
<dbReference type="PROSITE" id="PS00217">
    <property type="entry name" value="SUGAR_TRANSPORT_2"/>
    <property type="match status" value="1"/>
</dbReference>
<organism evidence="10 11">
    <name type="scientific">Plakobranchus ocellatus</name>
    <dbReference type="NCBI Taxonomy" id="259542"/>
    <lineage>
        <taxon>Eukaryota</taxon>
        <taxon>Metazoa</taxon>
        <taxon>Spiralia</taxon>
        <taxon>Lophotrochozoa</taxon>
        <taxon>Mollusca</taxon>
        <taxon>Gastropoda</taxon>
        <taxon>Heterobranchia</taxon>
        <taxon>Euthyneura</taxon>
        <taxon>Panpulmonata</taxon>
        <taxon>Sacoglossa</taxon>
        <taxon>Placobranchoidea</taxon>
        <taxon>Plakobranchidae</taxon>
        <taxon>Plakobranchus</taxon>
    </lineage>
</organism>
<dbReference type="InterPro" id="IPR036259">
    <property type="entry name" value="MFS_trans_sf"/>
</dbReference>